<proteinExistence type="predicted"/>
<sequence>MFHRAGFVKDEANYWGWDPNDLPNARLRRRPSGPSLTNPTRLTIGRRACKGIPCLTGLG</sequence>
<gene>
    <name evidence="1" type="ORF">GCM10011355_06140</name>
</gene>
<protein>
    <submittedName>
        <fullName evidence="1">Uncharacterized protein</fullName>
    </submittedName>
</protein>
<evidence type="ECO:0000313" key="2">
    <source>
        <dbReference type="Proteomes" id="UP000621856"/>
    </source>
</evidence>
<dbReference type="Proteomes" id="UP000621856">
    <property type="component" value="Unassembled WGS sequence"/>
</dbReference>
<name>A0A8J3A5B8_9PROT</name>
<comment type="caution">
    <text evidence="1">The sequence shown here is derived from an EMBL/GenBank/DDBJ whole genome shotgun (WGS) entry which is preliminary data.</text>
</comment>
<accession>A0A8J3A5B8</accession>
<reference evidence="1" key="2">
    <citation type="submission" date="2020-09" db="EMBL/GenBank/DDBJ databases">
        <authorList>
            <person name="Sun Q."/>
            <person name="Zhou Y."/>
        </authorList>
    </citation>
    <scope>NUCLEOTIDE SEQUENCE</scope>
    <source>
        <strain evidence="1">CGMCC 1.14984</strain>
    </source>
</reference>
<evidence type="ECO:0000313" key="1">
    <source>
        <dbReference type="EMBL" id="GGH93695.1"/>
    </source>
</evidence>
<dbReference type="AlphaFoldDB" id="A0A8J3A5B8"/>
<organism evidence="1 2">
    <name type="scientific">Aquisalinus luteolus</name>
    <dbReference type="NCBI Taxonomy" id="1566827"/>
    <lineage>
        <taxon>Bacteria</taxon>
        <taxon>Pseudomonadati</taxon>
        <taxon>Pseudomonadota</taxon>
        <taxon>Alphaproteobacteria</taxon>
        <taxon>Parvularculales</taxon>
        <taxon>Parvularculaceae</taxon>
        <taxon>Aquisalinus</taxon>
    </lineage>
</organism>
<dbReference type="EMBL" id="BMGZ01000001">
    <property type="protein sequence ID" value="GGH93695.1"/>
    <property type="molecule type" value="Genomic_DNA"/>
</dbReference>
<reference evidence="1" key="1">
    <citation type="journal article" date="2014" name="Int. J. Syst. Evol. Microbiol.">
        <title>Complete genome sequence of Corynebacterium casei LMG S-19264T (=DSM 44701T), isolated from a smear-ripened cheese.</title>
        <authorList>
            <consortium name="US DOE Joint Genome Institute (JGI-PGF)"/>
            <person name="Walter F."/>
            <person name="Albersmeier A."/>
            <person name="Kalinowski J."/>
            <person name="Ruckert C."/>
        </authorList>
    </citation>
    <scope>NUCLEOTIDE SEQUENCE</scope>
    <source>
        <strain evidence="1">CGMCC 1.14984</strain>
    </source>
</reference>